<name>A0ABU0QHM5_9ACTN</name>
<protein>
    <submittedName>
        <fullName evidence="1">Uncharacterized protein</fullName>
    </submittedName>
</protein>
<proteinExistence type="predicted"/>
<keyword evidence="2" id="KW-1185">Reference proteome</keyword>
<dbReference type="Proteomes" id="UP001232755">
    <property type="component" value="Unassembled WGS sequence"/>
</dbReference>
<evidence type="ECO:0000313" key="2">
    <source>
        <dbReference type="Proteomes" id="UP001232755"/>
    </source>
</evidence>
<dbReference type="EMBL" id="JAUSYP010000001">
    <property type="protein sequence ID" value="MDQ0746881.1"/>
    <property type="molecule type" value="Genomic_DNA"/>
</dbReference>
<reference evidence="1 2" key="1">
    <citation type="submission" date="2023-07" db="EMBL/GenBank/DDBJ databases">
        <title>Comparative genomics of wheat-associated soil bacteria to identify genetic determinants of phenazine resistance.</title>
        <authorList>
            <person name="Mouncey N."/>
        </authorList>
    </citation>
    <scope>NUCLEOTIDE SEQUENCE [LARGE SCALE GENOMIC DNA]</scope>
    <source>
        <strain evidence="1 2">B3I12</strain>
    </source>
</reference>
<comment type="caution">
    <text evidence="1">The sequence shown here is derived from an EMBL/GenBank/DDBJ whole genome shotgun (WGS) entry which is preliminary data.</text>
</comment>
<sequence length="34" mass="3431">MTVPLLGCLAVLRRSVAGLLAGLVPVAVPCSRTP</sequence>
<accession>A0ABU0QHM5</accession>
<organism evidence="1 2">
    <name type="scientific">Streptomyces africanus</name>
    <dbReference type="NCBI Taxonomy" id="231024"/>
    <lineage>
        <taxon>Bacteria</taxon>
        <taxon>Bacillati</taxon>
        <taxon>Actinomycetota</taxon>
        <taxon>Actinomycetes</taxon>
        <taxon>Kitasatosporales</taxon>
        <taxon>Streptomycetaceae</taxon>
        <taxon>Streptomyces</taxon>
    </lineage>
</organism>
<gene>
    <name evidence="1" type="ORF">QF034_001112</name>
</gene>
<evidence type="ECO:0000313" key="1">
    <source>
        <dbReference type="EMBL" id="MDQ0746881.1"/>
    </source>
</evidence>